<dbReference type="EMBL" id="SRLO01000018">
    <property type="protein sequence ID" value="TNN85916.1"/>
    <property type="molecule type" value="Genomic_DNA"/>
</dbReference>
<sequence>MESSLIGTRLFVSLRLSDNRMAPTLLAPLPPSFSNESERAVKELIDPRCRGCQTFGQRLSTGGMHSGPKGPDPSRSSRTVSCSLAALPALGGGPTCYVSINNTHPIVPRSILD</sequence>
<accession>A0A4Z2J6V0</accession>
<reference evidence="2 3" key="1">
    <citation type="submission" date="2019-03" db="EMBL/GenBank/DDBJ databases">
        <title>First draft genome of Liparis tanakae, snailfish: a comprehensive survey of snailfish specific genes.</title>
        <authorList>
            <person name="Kim W."/>
            <person name="Song I."/>
            <person name="Jeong J.-H."/>
            <person name="Kim D."/>
            <person name="Kim S."/>
            <person name="Ryu S."/>
            <person name="Song J.Y."/>
            <person name="Lee S.K."/>
        </authorList>
    </citation>
    <scope>NUCLEOTIDE SEQUENCE [LARGE SCALE GENOMIC DNA]</scope>
    <source>
        <tissue evidence="2">Muscle</tissue>
    </source>
</reference>
<organism evidence="2 3">
    <name type="scientific">Liparis tanakae</name>
    <name type="common">Tanaka's snailfish</name>
    <dbReference type="NCBI Taxonomy" id="230148"/>
    <lineage>
        <taxon>Eukaryota</taxon>
        <taxon>Metazoa</taxon>
        <taxon>Chordata</taxon>
        <taxon>Craniata</taxon>
        <taxon>Vertebrata</taxon>
        <taxon>Euteleostomi</taxon>
        <taxon>Actinopterygii</taxon>
        <taxon>Neopterygii</taxon>
        <taxon>Teleostei</taxon>
        <taxon>Neoteleostei</taxon>
        <taxon>Acanthomorphata</taxon>
        <taxon>Eupercaria</taxon>
        <taxon>Perciformes</taxon>
        <taxon>Cottioidei</taxon>
        <taxon>Cottales</taxon>
        <taxon>Liparidae</taxon>
        <taxon>Liparis</taxon>
    </lineage>
</organism>
<keyword evidence="3" id="KW-1185">Reference proteome</keyword>
<gene>
    <name evidence="2" type="ORF">EYF80_003760</name>
</gene>
<name>A0A4Z2J6V0_9TELE</name>
<dbReference type="AlphaFoldDB" id="A0A4Z2J6V0"/>
<feature type="region of interest" description="Disordered" evidence="1">
    <location>
        <begin position="55"/>
        <end position="79"/>
    </location>
</feature>
<dbReference type="Proteomes" id="UP000314294">
    <property type="component" value="Unassembled WGS sequence"/>
</dbReference>
<comment type="caution">
    <text evidence="2">The sequence shown here is derived from an EMBL/GenBank/DDBJ whole genome shotgun (WGS) entry which is preliminary data.</text>
</comment>
<proteinExistence type="predicted"/>
<evidence type="ECO:0000256" key="1">
    <source>
        <dbReference type="SAM" id="MobiDB-lite"/>
    </source>
</evidence>
<evidence type="ECO:0000313" key="2">
    <source>
        <dbReference type="EMBL" id="TNN85916.1"/>
    </source>
</evidence>
<evidence type="ECO:0000313" key="3">
    <source>
        <dbReference type="Proteomes" id="UP000314294"/>
    </source>
</evidence>
<protein>
    <submittedName>
        <fullName evidence="2">Uncharacterized protein</fullName>
    </submittedName>
</protein>